<name>A0A212CST7_CEREH</name>
<dbReference type="Proteomes" id="UP000242450">
    <property type="component" value="Chromosome 13"/>
</dbReference>
<feature type="region of interest" description="Disordered" evidence="1">
    <location>
        <begin position="187"/>
        <end position="225"/>
    </location>
</feature>
<evidence type="ECO:0000256" key="1">
    <source>
        <dbReference type="SAM" id="MobiDB-lite"/>
    </source>
</evidence>
<organism evidence="2 3">
    <name type="scientific">Cervus elaphus hippelaphus</name>
    <name type="common">European red deer</name>
    <dbReference type="NCBI Taxonomy" id="46360"/>
    <lineage>
        <taxon>Eukaryota</taxon>
        <taxon>Metazoa</taxon>
        <taxon>Chordata</taxon>
        <taxon>Craniata</taxon>
        <taxon>Vertebrata</taxon>
        <taxon>Euteleostomi</taxon>
        <taxon>Mammalia</taxon>
        <taxon>Eutheria</taxon>
        <taxon>Laurasiatheria</taxon>
        <taxon>Artiodactyla</taxon>
        <taxon>Ruminantia</taxon>
        <taxon>Pecora</taxon>
        <taxon>Cervidae</taxon>
        <taxon>Cervinae</taxon>
        <taxon>Cervus</taxon>
    </lineage>
</organism>
<evidence type="ECO:0000313" key="2">
    <source>
        <dbReference type="EMBL" id="OWK09069.1"/>
    </source>
</evidence>
<dbReference type="AlphaFoldDB" id="A0A212CST7"/>
<proteinExistence type="predicted"/>
<feature type="compositionally biased region" description="Polar residues" evidence="1">
    <location>
        <begin position="191"/>
        <end position="205"/>
    </location>
</feature>
<dbReference type="EMBL" id="MKHE01000013">
    <property type="protein sequence ID" value="OWK09069.1"/>
    <property type="molecule type" value="Genomic_DNA"/>
</dbReference>
<evidence type="ECO:0000313" key="3">
    <source>
        <dbReference type="Proteomes" id="UP000242450"/>
    </source>
</evidence>
<gene>
    <name evidence="2" type="ORF">Celaphus_00015391</name>
</gene>
<comment type="caution">
    <text evidence="2">The sequence shown here is derived from an EMBL/GenBank/DDBJ whole genome shotgun (WGS) entry which is preliminary data.</text>
</comment>
<keyword evidence="3" id="KW-1185">Reference proteome</keyword>
<reference evidence="2 3" key="1">
    <citation type="journal article" date="2018" name="Mol. Genet. Genomics">
        <title>The red deer Cervus elaphus genome CerEla1.0: sequencing, annotating, genes, and chromosomes.</title>
        <authorList>
            <person name="Bana N.A."/>
            <person name="Nyiri A."/>
            <person name="Nagy J."/>
            <person name="Frank K."/>
            <person name="Nagy T."/>
            <person name="Steger V."/>
            <person name="Schiller M."/>
            <person name="Lakatos P."/>
            <person name="Sugar L."/>
            <person name="Horn P."/>
            <person name="Barta E."/>
            <person name="Orosz L."/>
        </authorList>
    </citation>
    <scope>NUCLEOTIDE SEQUENCE [LARGE SCALE GENOMIC DNA]</scope>
    <source>
        <strain evidence="2">Hungarian</strain>
    </source>
</reference>
<feature type="compositionally biased region" description="Basic and acidic residues" evidence="1">
    <location>
        <begin position="206"/>
        <end position="225"/>
    </location>
</feature>
<sequence length="225" mass="24374">MGLKPGEGKVQKSREEIPIIGEHKGPAQVTQVKEDKVMVLTDGSLKLATPEGALVQRLRTPEIPMTEAVEGVAIYGRGRIHTNLLIILLKGSHVLTGLRKLSFLHALTHIPVNKGTLCIHQVKLVVQVYKHLAGHMLANACVTEEVISSPNSLVIAHLAIGLDAMLPAVELPADITDLDANLAKVSRQRQQEQTLGPSCRPQQAKSRGEKKEEGKLTEEATKCHG</sequence>
<accession>A0A212CST7</accession>
<protein>
    <submittedName>
        <fullName evidence="2">Uncharacterized protein</fullName>
    </submittedName>
</protein>
<dbReference type="OrthoDB" id="6277657at2759"/>